<keyword evidence="1" id="KW-0472">Membrane</keyword>
<reference evidence="2" key="1">
    <citation type="journal article" date="2011" name="MBio">
        <title>Necrotic Enteritis-Derived Clostridium perfringens Strain with Three Closely Related Independently Conjugative Toxin and Antibiotic Resistance Plasmids.</title>
        <authorList>
            <person name="Bannam T.L."/>
            <person name="Yan X.X."/>
            <person name="Harrison P.F."/>
            <person name="Seemann T."/>
            <person name="Keyburn A.L."/>
            <person name="Stubenrauch C."/>
            <person name="Weeramantri L.H."/>
            <person name="Cheung J.K."/>
            <person name="McClane B.A."/>
            <person name="Boyce J.D."/>
            <person name="Moore R.J."/>
            <person name="Rood J.I."/>
        </authorList>
    </citation>
    <scope>NUCLEOTIDE SEQUENCE</scope>
    <source>
        <strain evidence="2">EHE-NE18</strain>
        <plasmid evidence="2">pJIR3844</plasmid>
    </source>
</reference>
<dbReference type="AlphaFoldDB" id="G5DSC4"/>
<evidence type="ECO:0000256" key="1">
    <source>
        <dbReference type="SAM" id="Phobius"/>
    </source>
</evidence>
<keyword evidence="2" id="KW-0614">Plasmid</keyword>
<feature type="transmembrane region" description="Helical" evidence="1">
    <location>
        <begin position="59"/>
        <end position="77"/>
    </location>
</feature>
<dbReference type="EMBL" id="PJTB01000036">
    <property type="protein sequence ID" value="PWX36000.1"/>
    <property type="molecule type" value="Genomic_DNA"/>
</dbReference>
<sequence length="92" mass="10684">MKKVLKLLSIIFLIIIPFSTIFYLIYSLLNDINLNIFNGGIVLKILENSFQITISPKLLIIYISIYLILIILTFFSYKLKSIKKVENGKKNE</sequence>
<feature type="transmembrane region" description="Helical" evidence="1">
    <location>
        <begin position="7"/>
        <end position="29"/>
    </location>
</feature>
<accession>G5DSC4</accession>
<organism evidence="2">
    <name type="scientific">Clostridium perfringens</name>
    <dbReference type="NCBI Taxonomy" id="1502"/>
    <lineage>
        <taxon>Bacteria</taxon>
        <taxon>Bacillati</taxon>
        <taxon>Bacillota</taxon>
        <taxon>Clostridia</taxon>
        <taxon>Eubacteriales</taxon>
        <taxon>Clostridiaceae</taxon>
        <taxon>Clostridium</taxon>
    </lineage>
</organism>
<gene>
    <name evidence="3" type="ORF">CYK91_16645</name>
    <name evidence="2" type="ORF">pBeta2_00075</name>
</gene>
<reference evidence="3 4" key="2">
    <citation type="journal article" date="2018" name="BMC Genomics">
        <title>Whole genome analysis reveals the diversity and evolutionary relationships between necrotic enteritis-causing strains of Clostridium perfringens.</title>
        <authorList>
            <person name="Lacey J.A."/>
            <person name="Allnutt T.R."/>
            <person name="Vezina B."/>
            <person name="Van T.T.H."/>
            <person name="Stent T."/>
            <person name="Han X."/>
            <person name="Rood J.I."/>
            <person name="Wade B."/>
            <person name="Keyburn A.L."/>
            <person name="Seeman T."/>
            <person name="Chen H."/>
            <person name="Haring V."/>
            <person name="Johanesen P.A."/>
            <person name="Lyras D."/>
            <person name="Moore R.J."/>
        </authorList>
    </citation>
    <scope>NUCLEOTIDE SEQUENCE [LARGE SCALE GENOMIC DNA]</scope>
    <source>
        <strain evidence="3 4">EUR-NE15</strain>
    </source>
</reference>
<geneLocation type="plasmid" evidence="2">
    <name>pJIR3844</name>
</geneLocation>
<keyword evidence="1" id="KW-0812">Transmembrane</keyword>
<name>G5DSC4_CLOPF</name>
<dbReference type="Proteomes" id="UP000247117">
    <property type="component" value="Unassembled WGS sequence"/>
</dbReference>
<proteinExistence type="predicted"/>
<protein>
    <submittedName>
        <fullName evidence="2">Uncharacterized protein</fullName>
    </submittedName>
</protein>
<evidence type="ECO:0000313" key="3">
    <source>
        <dbReference type="EMBL" id="PWX36000.1"/>
    </source>
</evidence>
<evidence type="ECO:0000313" key="2">
    <source>
        <dbReference type="EMBL" id="AEP94965.1"/>
    </source>
</evidence>
<keyword evidence="1" id="KW-1133">Transmembrane helix</keyword>
<evidence type="ECO:0000313" key="4">
    <source>
        <dbReference type="Proteomes" id="UP000247117"/>
    </source>
</evidence>
<dbReference type="EMBL" id="JN689217">
    <property type="protein sequence ID" value="AEP94965.1"/>
    <property type="molecule type" value="Genomic_DNA"/>
</dbReference>